<keyword evidence="1" id="KW-0732">Signal</keyword>
<feature type="signal peptide" evidence="1">
    <location>
        <begin position="1"/>
        <end position="16"/>
    </location>
</feature>
<evidence type="ECO:0008006" key="4">
    <source>
        <dbReference type="Google" id="ProtNLM"/>
    </source>
</evidence>
<accession>A0A368EXZ9</accession>
<organism evidence="2 3">
    <name type="scientific">Ancylostoma caninum</name>
    <name type="common">Dog hookworm</name>
    <dbReference type="NCBI Taxonomy" id="29170"/>
    <lineage>
        <taxon>Eukaryota</taxon>
        <taxon>Metazoa</taxon>
        <taxon>Ecdysozoa</taxon>
        <taxon>Nematoda</taxon>
        <taxon>Chromadorea</taxon>
        <taxon>Rhabditida</taxon>
        <taxon>Rhabditina</taxon>
        <taxon>Rhabditomorpha</taxon>
        <taxon>Strongyloidea</taxon>
        <taxon>Ancylostomatidae</taxon>
        <taxon>Ancylostomatinae</taxon>
        <taxon>Ancylostoma</taxon>
    </lineage>
</organism>
<name>A0A368EXZ9_ANCCA</name>
<evidence type="ECO:0000313" key="3">
    <source>
        <dbReference type="Proteomes" id="UP000252519"/>
    </source>
</evidence>
<sequence>MPRMLVRLVLCIGSLAHISLQETKTCYAVMRFGEPLFTVAHHWPPSSARQLVRRLLVAECGEDACRELLGKLFYLYVRGPRRYSK</sequence>
<evidence type="ECO:0000313" key="2">
    <source>
        <dbReference type="EMBL" id="RCN24674.1"/>
    </source>
</evidence>
<feature type="chain" id="PRO_5016761782" description="Secreted protein" evidence="1">
    <location>
        <begin position="17"/>
        <end position="85"/>
    </location>
</feature>
<dbReference type="EMBL" id="JOJR01017698">
    <property type="protein sequence ID" value="RCN24674.1"/>
    <property type="molecule type" value="Genomic_DNA"/>
</dbReference>
<evidence type="ECO:0000256" key="1">
    <source>
        <dbReference type="SAM" id="SignalP"/>
    </source>
</evidence>
<protein>
    <recommendedName>
        <fullName evidence="4">Secreted protein</fullName>
    </recommendedName>
</protein>
<gene>
    <name evidence="2" type="ORF">ANCCAN_29625</name>
</gene>
<proteinExistence type="predicted"/>
<reference evidence="2 3" key="1">
    <citation type="submission" date="2014-10" db="EMBL/GenBank/DDBJ databases">
        <title>Draft genome of the hookworm Ancylostoma caninum.</title>
        <authorList>
            <person name="Mitreva M."/>
        </authorList>
    </citation>
    <scope>NUCLEOTIDE SEQUENCE [LARGE SCALE GENOMIC DNA]</scope>
    <source>
        <strain evidence="2 3">Baltimore</strain>
    </source>
</reference>
<dbReference type="Proteomes" id="UP000252519">
    <property type="component" value="Unassembled WGS sequence"/>
</dbReference>
<comment type="caution">
    <text evidence="2">The sequence shown here is derived from an EMBL/GenBank/DDBJ whole genome shotgun (WGS) entry which is preliminary data.</text>
</comment>
<dbReference type="AlphaFoldDB" id="A0A368EXZ9"/>
<keyword evidence="3" id="KW-1185">Reference proteome</keyword>